<dbReference type="GO" id="GO:0005524">
    <property type="term" value="F:ATP binding"/>
    <property type="evidence" value="ECO:0007669"/>
    <property type="project" value="UniProtKB-KW"/>
</dbReference>
<name>A0A919MT88_9ACTN</name>
<dbReference type="GO" id="GO:0140359">
    <property type="term" value="F:ABC-type transporter activity"/>
    <property type="evidence" value="ECO:0007669"/>
    <property type="project" value="InterPro"/>
</dbReference>
<dbReference type="InterPro" id="IPR027417">
    <property type="entry name" value="P-loop_NTPase"/>
</dbReference>
<dbReference type="PANTHER" id="PTHR43875">
    <property type="entry name" value="MALTODEXTRIN IMPORT ATP-BINDING PROTEIN MSMX"/>
    <property type="match status" value="1"/>
</dbReference>
<dbReference type="CDD" id="cd03301">
    <property type="entry name" value="ABC_MalK_N"/>
    <property type="match status" value="1"/>
</dbReference>
<evidence type="ECO:0000256" key="3">
    <source>
        <dbReference type="ARBA" id="ARBA00022741"/>
    </source>
</evidence>
<evidence type="ECO:0000259" key="7">
    <source>
        <dbReference type="PROSITE" id="PS50893"/>
    </source>
</evidence>
<organism evidence="8 9">
    <name type="scientific">Paractinoplanes rishiriensis</name>
    <dbReference type="NCBI Taxonomy" id="1050105"/>
    <lineage>
        <taxon>Bacteria</taxon>
        <taxon>Bacillati</taxon>
        <taxon>Actinomycetota</taxon>
        <taxon>Actinomycetes</taxon>
        <taxon>Micromonosporales</taxon>
        <taxon>Micromonosporaceae</taxon>
        <taxon>Paractinoplanes</taxon>
    </lineage>
</organism>
<dbReference type="InterPro" id="IPR017871">
    <property type="entry name" value="ABC_transporter-like_CS"/>
</dbReference>
<dbReference type="Proteomes" id="UP000636960">
    <property type="component" value="Unassembled WGS sequence"/>
</dbReference>
<evidence type="ECO:0000256" key="2">
    <source>
        <dbReference type="ARBA" id="ARBA00022475"/>
    </source>
</evidence>
<keyword evidence="6" id="KW-0472">Membrane</keyword>
<accession>A0A919MT88</accession>
<dbReference type="GO" id="GO:0016887">
    <property type="term" value="F:ATP hydrolysis activity"/>
    <property type="evidence" value="ECO:0007669"/>
    <property type="project" value="InterPro"/>
</dbReference>
<comment type="caution">
    <text evidence="8">The sequence shown here is derived from an EMBL/GenBank/DDBJ whole genome shotgun (WGS) entry which is preliminary data.</text>
</comment>
<dbReference type="Gene3D" id="3.40.50.300">
    <property type="entry name" value="P-loop containing nucleotide triphosphate hydrolases"/>
    <property type="match status" value="1"/>
</dbReference>
<keyword evidence="1" id="KW-0813">Transport</keyword>
<protein>
    <submittedName>
        <fullName evidence="8">Sn-glycerol-3-phosphate import ATP-binding protein UgpC</fullName>
    </submittedName>
</protein>
<reference evidence="8" key="1">
    <citation type="submission" date="2021-01" db="EMBL/GenBank/DDBJ databases">
        <title>Whole genome shotgun sequence of Actinoplanes rishiriensis NBRC 108556.</title>
        <authorList>
            <person name="Komaki H."/>
            <person name="Tamura T."/>
        </authorList>
    </citation>
    <scope>NUCLEOTIDE SEQUENCE</scope>
    <source>
        <strain evidence="8">NBRC 108556</strain>
    </source>
</reference>
<evidence type="ECO:0000313" key="8">
    <source>
        <dbReference type="EMBL" id="GIE94493.1"/>
    </source>
</evidence>
<dbReference type="SMART" id="SM00382">
    <property type="entry name" value="AAA"/>
    <property type="match status" value="1"/>
</dbReference>
<dbReference type="SUPFAM" id="SSF50331">
    <property type="entry name" value="MOP-like"/>
    <property type="match status" value="1"/>
</dbReference>
<evidence type="ECO:0000256" key="4">
    <source>
        <dbReference type="ARBA" id="ARBA00022840"/>
    </source>
</evidence>
<dbReference type="InterPro" id="IPR015855">
    <property type="entry name" value="ABC_transpr_MalK-like"/>
</dbReference>
<dbReference type="InterPro" id="IPR003593">
    <property type="entry name" value="AAA+_ATPase"/>
</dbReference>
<dbReference type="InterPro" id="IPR047641">
    <property type="entry name" value="ABC_transpr_MalK/UgpC-like"/>
</dbReference>
<dbReference type="PROSITE" id="PS50893">
    <property type="entry name" value="ABC_TRANSPORTER_2"/>
    <property type="match status" value="1"/>
</dbReference>
<keyword evidence="2" id="KW-1003">Cell membrane</keyword>
<evidence type="ECO:0000256" key="5">
    <source>
        <dbReference type="ARBA" id="ARBA00022967"/>
    </source>
</evidence>
<keyword evidence="3" id="KW-0547">Nucleotide-binding</keyword>
<dbReference type="AlphaFoldDB" id="A0A919MT88"/>
<feature type="domain" description="ABC transporter" evidence="7">
    <location>
        <begin position="4"/>
        <end position="235"/>
    </location>
</feature>
<dbReference type="GO" id="GO:0055052">
    <property type="term" value="C:ATP-binding cassette (ABC) transporter complex, substrate-binding subunit-containing"/>
    <property type="evidence" value="ECO:0007669"/>
    <property type="project" value="TreeGrafter"/>
</dbReference>
<evidence type="ECO:0000256" key="1">
    <source>
        <dbReference type="ARBA" id="ARBA00022448"/>
    </source>
</evidence>
<dbReference type="FunFam" id="3.40.50.300:FF:000042">
    <property type="entry name" value="Maltose/maltodextrin ABC transporter, ATP-binding protein"/>
    <property type="match status" value="1"/>
</dbReference>
<sequence>MAIVELKNLVKEFPGGVRAVDGIDLATEEGEYLVLLGPSGCGKTTLLRMIAGLEEPTSGDVLIDGHVVTGLPPRARQIAMVFQSYALYPHKTVYANIVFPLRAAKMPKDERDRKAQWAASLLGIAHLLGRKPRQLSGGERQRVALARALVRQPKVFLLDEPLSNLDAKLRASARDELKRFQDEVDTTTVYVTHDQVEAMGLGDRIAVLSEGRLRQVGPPMQVYDDPADTFVATFIGSPPMNLVPREDVLVGFRPEHLLPAGDRVPDGWVTVKLAVDRVEYLSGDRHVWGTAQGLGEPTRVVSRLPAIVDAPVTVGEEQRFVVAGPRFRFFSASDGRRTAGVKL</sequence>
<dbReference type="SUPFAM" id="SSF52540">
    <property type="entry name" value="P-loop containing nucleoside triphosphate hydrolases"/>
    <property type="match status" value="1"/>
</dbReference>
<gene>
    <name evidence="8" type="primary">ugpC</name>
    <name evidence="8" type="ORF">Ari01nite_19580</name>
</gene>
<dbReference type="EMBL" id="BOMV01000013">
    <property type="protein sequence ID" value="GIE94493.1"/>
    <property type="molecule type" value="Genomic_DNA"/>
</dbReference>
<dbReference type="InterPro" id="IPR003439">
    <property type="entry name" value="ABC_transporter-like_ATP-bd"/>
</dbReference>
<keyword evidence="4 8" id="KW-0067">ATP-binding</keyword>
<dbReference type="InterPro" id="IPR008995">
    <property type="entry name" value="Mo/tungstate-bd_C_term_dom"/>
</dbReference>
<keyword evidence="5" id="KW-1278">Translocase</keyword>
<proteinExistence type="predicted"/>
<evidence type="ECO:0000313" key="9">
    <source>
        <dbReference type="Proteomes" id="UP000636960"/>
    </source>
</evidence>
<keyword evidence="9" id="KW-1185">Reference proteome</keyword>
<dbReference type="RefSeq" id="WP_203780797.1">
    <property type="nucleotide sequence ID" value="NZ_BOMV01000013.1"/>
</dbReference>
<evidence type="ECO:0000256" key="6">
    <source>
        <dbReference type="ARBA" id="ARBA00023136"/>
    </source>
</evidence>
<dbReference type="Pfam" id="PF00005">
    <property type="entry name" value="ABC_tran"/>
    <property type="match status" value="1"/>
</dbReference>
<dbReference type="PANTHER" id="PTHR43875:SF15">
    <property type="entry name" value="TREHALOSE IMPORT ATP-BINDING PROTEIN SUGC"/>
    <property type="match status" value="1"/>
</dbReference>
<dbReference type="GO" id="GO:0008643">
    <property type="term" value="P:carbohydrate transport"/>
    <property type="evidence" value="ECO:0007669"/>
    <property type="project" value="InterPro"/>
</dbReference>
<dbReference type="Gene3D" id="2.40.50.100">
    <property type="match status" value="1"/>
</dbReference>
<dbReference type="PROSITE" id="PS00211">
    <property type="entry name" value="ABC_TRANSPORTER_1"/>
    <property type="match status" value="1"/>
</dbReference>